<dbReference type="RefSeq" id="WP_146448048.1">
    <property type="nucleotide sequence ID" value="NZ_SJPS01000001.1"/>
</dbReference>
<gene>
    <name evidence="1" type="ORF">Pla144_09010</name>
</gene>
<dbReference type="OrthoDB" id="272676at2"/>
<evidence type="ECO:0000313" key="1">
    <source>
        <dbReference type="EMBL" id="TWU30115.1"/>
    </source>
</evidence>
<sequence length="187" mass="21218">MAKRNNHYELAFEGYLREQRVAYVAVDEQRRSLIAQGSLKNLDYIVSPSDNVSLLVDIKGRQFPSGQKHKQYWRNWSTWDDLVSMARWQEKLGTASLALLVFAYEIVGSRSPLDPEKLFHFRQRSYAFLGVRVADYIHFSRQLSAKWQTVSMSTPLFRQAAFPLDTILGSATSETLVEPVGVAGASG</sequence>
<reference evidence="1 2" key="1">
    <citation type="submission" date="2019-02" db="EMBL/GenBank/DDBJ databases">
        <title>Deep-cultivation of Planctomycetes and their phenomic and genomic characterization uncovers novel biology.</title>
        <authorList>
            <person name="Wiegand S."/>
            <person name="Jogler M."/>
            <person name="Boedeker C."/>
            <person name="Pinto D."/>
            <person name="Vollmers J."/>
            <person name="Rivas-Marin E."/>
            <person name="Kohn T."/>
            <person name="Peeters S.H."/>
            <person name="Heuer A."/>
            <person name="Rast P."/>
            <person name="Oberbeckmann S."/>
            <person name="Bunk B."/>
            <person name="Jeske O."/>
            <person name="Meyerdierks A."/>
            <person name="Storesund J.E."/>
            <person name="Kallscheuer N."/>
            <person name="Luecker S."/>
            <person name="Lage O.M."/>
            <person name="Pohl T."/>
            <person name="Merkel B.J."/>
            <person name="Hornburger P."/>
            <person name="Mueller R.-W."/>
            <person name="Bruemmer F."/>
            <person name="Labrenz M."/>
            <person name="Spormann A.M."/>
            <person name="Op Den Camp H."/>
            <person name="Overmann J."/>
            <person name="Amann R."/>
            <person name="Jetten M.S.M."/>
            <person name="Mascher T."/>
            <person name="Medema M.H."/>
            <person name="Devos D.P."/>
            <person name="Kaster A.-K."/>
            <person name="Ovreas L."/>
            <person name="Rohde M."/>
            <person name="Galperin M.Y."/>
            <person name="Jogler C."/>
        </authorList>
    </citation>
    <scope>NUCLEOTIDE SEQUENCE [LARGE SCALE GENOMIC DNA]</scope>
    <source>
        <strain evidence="1 2">Pla144</strain>
    </source>
</reference>
<dbReference type="EMBL" id="SJPS01000001">
    <property type="protein sequence ID" value="TWU30115.1"/>
    <property type="molecule type" value="Genomic_DNA"/>
</dbReference>
<evidence type="ECO:0000313" key="2">
    <source>
        <dbReference type="Proteomes" id="UP000318437"/>
    </source>
</evidence>
<keyword evidence="2" id="KW-1185">Reference proteome</keyword>
<organism evidence="1 2">
    <name type="scientific">Bythopirellula polymerisocia</name>
    <dbReference type="NCBI Taxonomy" id="2528003"/>
    <lineage>
        <taxon>Bacteria</taxon>
        <taxon>Pseudomonadati</taxon>
        <taxon>Planctomycetota</taxon>
        <taxon>Planctomycetia</taxon>
        <taxon>Pirellulales</taxon>
        <taxon>Lacipirellulaceae</taxon>
        <taxon>Bythopirellula</taxon>
    </lineage>
</organism>
<protein>
    <submittedName>
        <fullName evidence="1">Uncharacterized protein</fullName>
    </submittedName>
</protein>
<accession>A0A5C6D1V3</accession>
<proteinExistence type="predicted"/>
<dbReference type="NCBIfam" id="NF038001">
    <property type="entry name" value="HYExAFE"/>
    <property type="match status" value="1"/>
</dbReference>
<dbReference type="Proteomes" id="UP000318437">
    <property type="component" value="Unassembled WGS sequence"/>
</dbReference>
<dbReference type="AlphaFoldDB" id="A0A5C6D1V3"/>
<name>A0A5C6D1V3_9BACT</name>
<dbReference type="InterPro" id="IPR049797">
    <property type="entry name" value="HYExAFE"/>
</dbReference>
<comment type="caution">
    <text evidence="1">The sequence shown here is derived from an EMBL/GenBank/DDBJ whole genome shotgun (WGS) entry which is preliminary data.</text>
</comment>